<dbReference type="InterPro" id="IPR050072">
    <property type="entry name" value="Peptidase_M20A"/>
</dbReference>
<evidence type="ECO:0000256" key="1">
    <source>
        <dbReference type="ARBA" id="ARBA00001941"/>
    </source>
</evidence>
<reference evidence="9 10" key="1">
    <citation type="submission" date="2016-10" db="EMBL/GenBank/DDBJ databases">
        <authorList>
            <person name="de Groot N.N."/>
        </authorList>
    </citation>
    <scope>NUCLEOTIDE SEQUENCE [LARGE SCALE GENOMIC DNA]</scope>
    <source>
        <strain evidence="9 10">DSM 26424</strain>
    </source>
</reference>
<evidence type="ECO:0000313" key="10">
    <source>
        <dbReference type="Proteomes" id="UP000199093"/>
    </source>
</evidence>
<dbReference type="InterPro" id="IPR010182">
    <property type="entry name" value="ArgE/DapE"/>
</dbReference>
<keyword evidence="4" id="KW-0479">Metal-binding</keyword>
<dbReference type="PANTHER" id="PTHR43808">
    <property type="entry name" value="ACETYLORNITHINE DEACETYLASE"/>
    <property type="match status" value="1"/>
</dbReference>
<keyword evidence="10" id="KW-1185">Reference proteome</keyword>
<keyword evidence="7" id="KW-0170">Cobalt</keyword>
<comment type="cofactor">
    <cofactor evidence="2">
        <name>Zn(2+)</name>
        <dbReference type="ChEBI" id="CHEBI:29105"/>
    </cofactor>
</comment>
<dbReference type="STRING" id="555512.SAMN04487993_104215"/>
<dbReference type="SUPFAM" id="SSF55031">
    <property type="entry name" value="Bacterial exopeptidase dimerisation domain"/>
    <property type="match status" value="1"/>
</dbReference>
<sequence length="434" mass="46520">MTTLNRVWDEIDGTPERVLDLTQEMVRIPSVNPKFERKQGLNNEDQVAALLEDRLKSLGCETDSWDVLPGRPNIVGTLPGSDQRSLILCGHIDTVPVGNHANWTVDPFGGEISDGKLWGRGSVDMKAGLAACIAAVESIKAAGITLDGRVSIQGVVDEEAGGFGAMDAVAKGHLARNAIIAEPTWDKVVPAEGGLEWVRVTFIGRSGHAGMRYNDIFPQPDVPGRLVPAVNAIEIAGRFLLALKEFEASRCRNNYHPLCPPGLSTINPGVIHGGVGIDQDGLPSIRTNPAMTPDRVTLDMDLKFLPHETSADVRHQFEEFVMAFAGLDPWTKANPPQIAWELGGLHFPPMDTPVDHPLVKSLVTHHSALGDAPEIRGFDAVTDAAHYAGAGVDACIYGPSGDGFHGDNEYVDVASLHKSTKVIAAAILDICGVR</sequence>
<evidence type="ECO:0000256" key="5">
    <source>
        <dbReference type="ARBA" id="ARBA00022801"/>
    </source>
</evidence>
<dbReference type="Pfam" id="PF01546">
    <property type="entry name" value="Peptidase_M20"/>
    <property type="match status" value="1"/>
</dbReference>
<dbReference type="Proteomes" id="UP000199093">
    <property type="component" value="Unassembled WGS sequence"/>
</dbReference>
<dbReference type="InterPro" id="IPR036264">
    <property type="entry name" value="Bact_exopeptidase_dim_dom"/>
</dbReference>
<dbReference type="Gene3D" id="3.30.70.360">
    <property type="match status" value="1"/>
</dbReference>
<accession>A0A1G8UIE7</accession>
<dbReference type="GO" id="GO:0016787">
    <property type="term" value="F:hydrolase activity"/>
    <property type="evidence" value="ECO:0007669"/>
    <property type="project" value="UniProtKB-KW"/>
</dbReference>
<comment type="cofactor">
    <cofactor evidence="1">
        <name>Co(2+)</name>
        <dbReference type="ChEBI" id="CHEBI:48828"/>
    </cofactor>
</comment>
<dbReference type="SUPFAM" id="SSF53187">
    <property type="entry name" value="Zn-dependent exopeptidases"/>
    <property type="match status" value="1"/>
</dbReference>
<dbReference type="InterPro" id="IPR002933">
    <property type="entry name" value="Peptidase_M20"/>
</dbReference>
<dbReference type="GO" id="GO:0046872">
    <property type="term" value="F:metal ion binding"/>
    <property type="evidence" value="ECO:0007669"/>
    <property type="project" value="UniProtKB-KW"/>
</dbReference>
<dbReference type="PANTHER" id="PTHR43808:SF25">
    <property type="entry name" value="PEPTIDASE M20 DIMERISATION DOMAIN-CONTAINING PROTEIN"/>
    <property type="match status" value="1"/>
</dbReference>
<keyword evidence="6" id="KW-0862">Zinc</keyword>
<dbReference type="Pfam" id="PF07687">
    <property type="entry name" value="M20_dimer"/>
    <property type="match status" value="1"/>
</dbReference>
<proteinExistence type="inferred from homology"/>
<evidence type="ECO:0000313" key="9">
    <source>
        <dbReference type="EMBL" id="SDJ53531.1"/>
    </source>
</evidence>
<protein>
    <submittedName>
        <fullName evidence="9">Acetylornithine deacetylase</fullName>
    </submittedName>
</protein>
<gene>
    <name evidence="9" type="ORF">SAMN04487993_104215</name>
</gene>
<evidence type="ECO:0000256" key="7">
    <source>
        <dbReference type="ARBA" id="ARBA00023285"/>
    </source>
</evidence>
<feature type="domain" description="Peptidase M20 dimerisation" evidence="8">
    <location>
        <begin position="229"/>
        <end position="322"/>
    </location>
</feature>
<name>A0A1G8UIE7_9RHOB</name>
<dbReference type="NCBIfam" id="TIGR01910">
    <property type="entry name" value="DapE-ArgE"/>
    <property type="match status" value="1"/>
</dbReference>
<keyword evidence="5" id="KW-0378">Hydrolase</keyword>
<evidence type="ECO:0000259" key="8">
    <source>
        <dbReference type="Pfam" id="PF07687"/>
    </source>
</evidence>
<dbReference type="EMBL" id="FNEJ01000042">
    <property type="protein sequence ID" value="SDJ53531.1"/>
    <property type="molecule type" value="Genomic_DNA"/>
</dbReference>
<evidence type="ECO:0000256" key="6">
    <source>
        <dbReference type="ARBA" id="ARBA00022833"/>
    </source>
</evidence>
<dbReference type="AlphaFoldDB" id="A0A1G8UIE7"/>
<evidence type="ECO:0000256" key="3">
    <source>
        <dbReference type="ARBA" id="ARBA00006247"/>
    </source>
</evidence>
<organism evidence="9 10">
    <name type="scientific">Salipiger marinus</name>
    <dbReference type="NCBI Taxonomy" id="555512"/>
    <lineage>
        <taxon>Bacteria</taxon>
        <taxon>Pseudomonadati</taxon>
        <taxon>Pseudomonadota</taxon>
        <taxon>Alphaproteobacteria</taxon>
        <taxon>Rhodobacterales</taxon>
        <taxon>Roseobacteraceae</taxon>
        <taxon>Salipiger</taxon>
    </lineage>
</organism>
<evidence type="ECO:0000256" key="4">
    <source>
        <dbReference type="ARBA" id="ARBA00022723"/>
    </source>
</evidence>
<dbReference type="InterPro" id="IPR011650">
    <property type="entry name" value="Peptidase_M20_dimer"/>
</dbReference>
<dbReference type="RefSeq" id="WP_089852305.1">
    <property type="nucleotide sequence ID" value="NZ_FNEJ01000042.1"/>
</dbReference>
<dbReference type="OrthoDB" id="9809784at2"/>
<comment type="similarity">
    <text evidence="3">Belongs to the peptidase M20A family.</text>
</comment>
<evidence type="ECO:0000256" key="2">
    <source>
        <dbReference type="ARBA" id="ARBA00001947"/>
    </source>
</evidence>
<dbReference type="Gene3D" id="3.40.630.10">
    <property type="entry name" value="Zn peptidases"/>
    <property type="match status" value="2"/>
</dbReference>